<sequence length="174" mass="20318">MKKQKKNNNTILQKLILLVLSSHVVKTTNIVCSLVVKLILVLNVNKLSPDKHYLKCLFNYKKWVLDDRENISQLLLETHILGKCYIKFLLTRCHDEGVFLNINNKNIFLKVCIDKICFHFNTKRYASEFEKSTNVPYKLVFISYNAVYFTLLIKVSIVNRNKNIIIININLASL</sequence>
<comment type="caution">
    <text evidence="1">The sequence shown here is derived from an EMBL/GenBank/DDBJ whole genome shotgun (WGS) entry which is preliminary data.</text>
</comment>
<proteinExistence type="predicted"/>
<dbReference type="EMBL" id="VYZN01000027">
    <property type="protein sequence ID" value="KAE9534894.1"/>
    <property type="molecule type" value="Genomic_DNA"/>
</dbReference>
<dbReference type="AlphaFoldDB" id="A0A6G0TLZ7"/>
<organism evidence="1 2">
    <name type="scientific">Aphis glycines</name>
    <name type="common">Soybean aphid</name>
    <dbReference type="NCBI Taxonomy" id="307491"/>
    <lineage>
        <taxon>Eukaryota</taxon>
        <taxon>Metazoa</taxon>
        <taxon>Ecdysozoa</taxon>
        <taxon>Arthropoda</taxon>
        <taxon>Hexapoda</taxon>
        <taxon>Insecta</taxon>
        <taxon>Pterygota</taxon>
        <taxon>Neoptera</taxon>
        <taxon>Paraneoptera</taxon>
        <taxon>Hemiptera</taxon>
        <taxon>Sternorrhyncha</taxon>
        <taxon>Aphidomorpha</taxon>
        <taxon>Aphidoidea</taxon>
        <taxon>Aphididae</taxon>
        <taxon>Aphidini</taxon>
        <taxon>Aphis</taxon>
        <taxon>Aphis</taxon>
    </lineage>
</organism>
<protein>
    <submittedName>
        <fullName evidence="1">Uncharacterized protein</fullName>
    </submittedName>
</protein>
<keyword evidence="2" id="KW-1185">Reference proteome</keyword>
<gene>
    <name evidence="1" type="ORF">AGLY_008186</name>
</gene>
<dbReference type="Proteomes" id="UP000475862">
    <property type="component" value="Unassembled WGS sequence"/>
</dbReference>
<name>A0A6G0TLZ7_APHGL</name>
<evidence type="ECO:0000313" key="1">
    <source>
        <dbReference type="EMBL" id="KAE9534894.1"/>
    </source>
</evidence>
<evidence type="ECO:0000313" key="2">
    <source>
        <dbReference type="Proteomes" id="UP000475862"/>
    </source>
</evidence>
<reference evidence="1 2" key="1">
    <citation type="submission" date="2019-08" db="EMBL/GenBank/DDBJ databases">
        <title>The genome of the soybean aphid Biotype 1, its phylome, world population structure and adaptation to the North American continent.</title>
        <authorList>
            <person name="Giordano R."/>
            <person name="Donthu R.K."/>
            <person name="Hernandez A.G."/>
            <person name="Wright C.L."/>
            <person name="Zimin A.V."/>
        </authorList>
    </citation>
    <scope>NUCLEOTIDE SEQUENCE [LARGE SCALE GENOMIC DNA]</scope>
    <source>
        <tissue evidence="1">Whole aphids</tissue>
    </source>
</reference>
<accession>A0A6G0TLZ7</accession>